<reference evidence="2 3" key="1">
    <citation type="submission" date="2018-09" db="EMBL/GenBank/DDBJ databases">
        <title>Comparative genomics of Leucobacter spp.</title>
        <authorList>
            <person name="Reis A.C."/>
            <person name="Kolvenbach B.A."/>
            <person name="Corvini P.F.X."/>
            <person name="Nunes O.C."/>
        </authorList>
    </citation>
    <scope>NUCLEOTIDE SEQUENCE [LARGE SCALE GENOMIC DNA]</scope>
    <source>
        <strain evidence="2 3">L-1</strain>
    </source>
</reference>
<keyword evidence="1" id="KW-0472">Membrane</keyword>
<organism evidence="2 3">
    <name type="scientific">Leucobacter chromiireducens subsp. chromiireducens</name>
    <dbReference type="NCBI Taxonomy" id="660067"/>
    <lineage>
        <taxon>Bacteria</taxon>
        <taxon>Bacillati</taxon>
        <taxon>Actinomycetota</taxon>
        <taxon>Actinomycetes</taxon>
        <taxon>Micrococcales</taxon>
        <taxon>Microbacteriaceae</taxon>
        <taxon>Leucobacter</taxon>
    </lineage>
</organism>
<feature type="transmembrane region" description="Helical" evidence="1">
    <location>
        <begin position="21"/>
        <end position="39"/>
    </location>
</feature>
<comment type="caution">
    <text evidence="2">The sequence shown here is derived from an EMBL/GenBank/DDBJ whole genome shotgun (WGS) entry which is preliminary data.</text>
</comment>
<keyword evidence="1" id="KW-1133">Transmembrane helix</keyword>
<feature type="transmembrane region" description="Helical" evidence="1">
    <location>
        <begin position="45"/>
        <end position="65"/>
    </location>
</feature>
<evidence type="ECO:0000313" key="3">
    <source>
        <dbReference type="Proteomes" id="UP001646141"/>
    </source>
</evidence>
<protein>
    <submittedName>
        <fullName evidence="2">DUF2568 domain-containing protein</fullName>
    </submittedName>
</protein>
<dbReference type="EMBL" id="QYAD01000001">
    <property type="protein sequence ID" value="MBL3688716.1"/>
    <property type="molecule type" value="Genomic_DNA"/>
</dbReference>
<proteinExistence type="predicted"/>
<evidence type="ECO:0000256" key="1">
    <source>
        <dbReference type="SAM" id="Phobius"/>
    </source>
</evidence>
<feature type="transmembrane region" description="Helical" evidence="1">
    <location>
        <begin position="99"/>
        <end position="117"/>
    </location>
</feature>
<dbReference type="Proteomes" id="UP001646141">
    <property type="component" value="Unassembled WGS sequence"/>
</dbReference>
<dbReference type="Pfam" id="PF10823">
    <property type="entry name" value="DUF2568"/>
    <property type="match status" value="1"/>
</dbReference>
<dbReference type="RefSeq" id="WP_202380734.1">
    <property type="nucleotide sequence ID" value="NZ_BAAAMA010000003.1"/>
</dbReference>
<dbReference type="InterPro" id="IPR021214">
    <property type="entry name" value="DUF2568"/>
</dbReference>
<feature type="transmembrane region" description="Helical" evidence="1">
    <location>
        <begin position="72"/>
        <end position="93"/>
    </location>
</feature>
<keyword evidence="1" id="KW-0812">Transmembrane</keyword>
<keyword evidence="3" id="KW-1185">Reference proteome</keyword>
<gene>
    <name evidence="2" type="ORF">D3226_01915</name>
</gene>
<sequence>MTSTASPQSARTAAGFQLARGLFHLVAIVVITVWGFLSWPLPFPGIFTGLGMLVLSVLLWALFLSPRPVLRVDYFAAALFELMLLAAAVAALLSFGIFWVWPALFGVAGAVVGYLTSRRRRA</sequence>
<name>A0ABS1SP95_9MICO</name>
<accession>A0ABS1SP95</accession>
<evidence type="ECO:0000313" key="2">
    <source>
        <dbReference type="EMBL" id="MBL3688716.1"/>
    </source>
</evidence>